<proteinExistence type="predicted"/>
<dbReference type="AlphaFoldDB" id="B4H246"/>
<dbReference type="Proteomes" id="UP000008744">
    <property type="component" value="Unassembled WGS sequence"/>
</dbReference>
<accession>B4H246</accession>
<evidence type="ECO:0000313" key="4">
    <source>
        <dbReference type="Proteomes" id="UP000008744"/>
    </source>
</evidence>
<keyword evidence="2" id="KW-0732">Signal</keyword>
<dbReference type="EMBL" id="CH479203">
    <property type="protein sequence ID" value="EDW30398.1"/>
    <property type="molecule type" value="Genomic_DNA"/>
</dbReference>
<organism evidence="4">
    <name type="scientific">Drosophila persimilis</name>
    <name type="common">Fruit fly</name>
    <dbReference type="NCBI Taxonomy" id="7234"/>
    <lineage>
        <taxon>Eukaryota</taxon>
        <taxon>Metazoa</taxon>
        <taxon>Ecdysozoa</taxon>
        <taxon>Arthropoda</taxon>
        <taxon>Hexapoda</taxon>
        <taxon>Insecta</taxon>
        <taxon>Pterygota</taxon>
        <taxon>Neoptera</taxon>
        <taxon>Endopterygota</taxon>
        <taxon>Diptera</taxon>
        <taxon>Brachycera</taxon>
        <taxon>Muscomorpha</taxon>
        <taxon>Ephydroidea</taxon>
        <taxon>Drosophilidae</taxon>
        <taxon>Drosophila</taxon>
        <taxon>Sophophora</taxon>
    </lineage>
</organism>
<dbReference type="eggNOG" id="KOG3944">
    <property type="taxonomic scope" value="Eukaryota"/>
</dbReference>
<dbReference type="InterPro" id="IPR007858">
    <property type="entry name" value="Dpy-30_motif"/>
</dbReference>
<gene>
    <name evidence="3" type="primary">Dper\GL17852</name>
    <name evidence="3" type="ORF">Dper_GL17852</name>
</gene>
<sequence length="264" mass="30526">MRISIRAALYLVLLLCLSGSHSQSQAATILHGNGHTASAISHQSFTRLSPAKPSLILQQQQQQQHQHHQQHQQLVEQPTLRIVSYHKEEQPQQHLVVPLLLGLTRNQLQVYTLVFVNTYKYLSLAYRTEHFVWLMETRMRYTFFGGLTADLTNPRKLTKVQSMENKSKQKSKQKTTGAKAIDCPPIEKPKKEASPKAEPECNRPHFYRSPEEKRTYLELQVVPILMEGMLAVAREQPRDPIGYLEKFWLQDRLKCDIQLPKNIL</sequence>
<evidence type="ECO:0000256" key="1">
    <source>
        <dbReference type="SAM" id="MobiDB-lite"/>
    </source>
</evidence>
<evidence type="ECO:0000313" key="3">
    <source>
        <dbReference type="EMBL" id="EDW30398.1"/>
    </source>
</evidence>
<dbReference type="OrthoDB" id="8034930at2759"/>
<feature type="signal peptide" evidence="2">
    <location>
        <begin position="1"/>
        <end position="22"/>
    </location>
</feature>
<evidence type="ECO:0000256" key="2">
    <source>
        <dbReference type="SAM" id="SignalP"/>
    </source>
</evidence>
<dbReference type="HOGENOM" id="CLU_1054748_0_0_1"/>
<reference evidence="3 4" key="1">
    <citation type="journal article" date="2007" name="Nature">
        <title>Evolution of genes and genomes on the Drosophila phylogeny.</title>
        <authorList>
            <consortium name="Drosophila 12 Genomes Consortium"/>
            <person name="Clark A.G."/>
            <person name="Eisen M.B."/>
            <person name="Smith D.R."/>
            <person name="Bergman C.M."/>
            <person name="Oliver B."/>
            <person name="Markow T.A."/>
            <person name="Kaufman T.C."/>
            <person name="Kellis M."/>
            <person name="Gelbart W."/>
            <person name="Iyer V.N."/>
            <person name="Pollard D.A."/>
            <person name="Sackton T.B."/>
            <person name="Larracuente A.M."/>
            <person name="Singh N.D."/>
            <person name="Abad J.P."/>
            <person name="Abt D.N."/>
            <person name="Adryan B."/>
            <person name="Aguade M."/>
            <person name="Akashi H."/>
            <person name="Anderson W.W."/>
            <person name="Aquadro C.F."/>
            <person name="Ardell D.H."/>
            <person name="Arguello R."/>
            <person name="Artieri C.G."/>
            <person name="Barbash D.A."/>
            <person name="Barker D."/>
            <person name="Barsanti P."/>
            <person name="Batterham P."/>
            <person name="Batzoglou S."/>
            <person name="Begun D."/>
            <person name="Bhutkar A."/>
            <person name="Blanco E."/>
            <person name="Bosak S.A."/>
            <person name="Bradley R.K."/>
            <person name="Brand A.D."/>
            <person name="Brent M.R."/>
            <person name="Brooks A.N."/>
            <person name="Brown R.H."/>
            <person name="Butlin R.K."/>
            <person name="Caggese C."/>
            <person name="Calvi B.R."/>
            <person name="Bernardo de Carvalho A."/>
            <person name="Caspi A."/>
            <person name="Castrezana S."/>
            <person name="Celniker S.E."/>
            <person name="Chang J.L."/>
            <person name="Chapple C."/>
            <person name="Chatterji S."/>
            <person name="Chinwalla A."/>
            <person name="Civetta A."/>
            <person name="Clifton S.W."/>
            <person name="Comeron J.M."/>
            <person name="Costello J.C."/>
            <person name="Coyne J.A."/>
            <person name="Daub J."/>
            <person name="David R.G."/>
            <person name="Delcher A.L."/>
            <person name="Delehaunty K."/>
            <person name="Do C.B."/>
            <person name="Ebling H."/>
            <person name="Edwards K."/>
            <person name="Eickbush T."/>
            <person name="Evans J.D."/>
            <person name="Filipski A."/>
            <person name="Findeiss S."/>
            <person name="Freyhult E."/>
            <person name="Fulton L."/>
            <person name="Fulton R."/>
            <person name="Garcia A.C."/>
            <person name="Gardiner A."/>
            <person name="Garfield D.A."/>
            <person name="Garvin B.E."/>
            <person name="Gibson G."/>
            <person name="Gilbert D."/>
            <person name="Gnerre S."/>
            <person name="Godfrey J."/>
            <person name="Good R."/>
            <person name="Gotea V."/>
            <person name="Gravely B."/>
            <person name="Greenberg A.J."/>
            <person name="Griffiths-Jones S."/>
            <person name="Gross S."/>
            <person name="Guigo R."/>
            <person name="Gustafson E.A."/>
            <person name="Haerty W."/>
            <person name="Hahn M.W."/>
            <person name="Halligan D.L."/>
            <person name="Halpern A.L."/>
            <person name="Halter G.M."/>
            <person name="Han M.V."/>
            <person name="Heger A."/>
            <person name="Hillier L."/>
            <person name="Hinrichs A.S."/>
            <person name="Holmes I."/>
            <person name="Hoskins R.A."/>
            <person name="Hubisz M.J."/>
            <person name="Hultmark D."/>
            <person name="Huntley M.A."/>
            <person name="Jaffe D.B."/>
            <person name="Jagadeeshan S."/>
            <person name="Jeck W.R."/>
            <person name="Johnson J."/>
            <person name="Jones C.D."/>
            <person name="Jordan W.C."/>
            <person name="Karpen G.H."/>
            <person name="Kataoka E."/>
            <person name="Keightley P.D."/>
            <person name="Kheradpour P."/>
            <person name="Kirkness E.F."/>
            <person name="Koerich L.B."/>
            <person name="Kristiansen K."/>
            <person name="Kudrna D."/>
            <person name="Kulathinal R.J."/>
            <person name="Kumar S."/>
            <person name="Kwok R."/>
            <person name="Lander E."/>
            <person name="Langley C.H."/>
            <person name="Lapoint R."/>
            <person name="Lazzaro B.P."/>
            <person name="Lee S.J."/>
            <person name="Levesque L."/>
            <person name="Li R."/>
            <person name="Lin C.F."/>
            <person name="Lin M.F."/>
            <person name="Lindblad-Toh K."/>
            <person name="Llopart A."/>
            <person name="Long M."/>
            <person name="Low L."/>
            <person name="Lozovsky E."/>
            <person name="Lu J."/>
            <person name="Luo M."/>
            <person name="Machado C.A."/>
            <person name="Makalowski W."/>
            <person name="Marzo M."/>
            <person name="Matsuda M."/>
            <person name="Matzkin L."/>
            <person name="McAllister B."/>
            <person name="McBride C.S."/>
            <person name="McKernan B."/>
            <person name="McKernan K."/>
            <person name="Mendez-Lago M."/>
            <person name="Minx P."/>
            <person name="Mollenhauer M.U."/>
            <person name="Montooth K."/>
            <person name="Mount S.M."/>
            <person name="Mu X."/>
            <person name="Myers E."/>
            <person name="Negre B."/>
            <person name="Newfeld S."/>
            <person name="Nielsen R."/>
            <person name="Noor M.A."/>
            <person name="O'Grady P."/>
            <person name="Pachter L."/>
            <person name="Papaceit M."/>
            <person name="Parisi M.J."/>
            <person name="Parisi M."/>
            <person name="Parts L."/>
            <person name="Pedersen J.S."/>
            <person name="Pesole G."/>
            <person name="Phillippy A.M."/>
            <person name="Ponting C.P."/>
            <person name="Pop M."/>
            <person name="Porcelli D."/>
            <person name="Powell J.R."/>
            <person name="Prohaska S."/>
            <person name="Pruitt K."/>
            <person name="Puig M."/>
            <person name="Quesneville H."/>
            <person name="Ram K.R."/>
            <person name="Rand D."/>
            <person name="Rasmussen M.D."/>
            <person name="Reed L.K."/>
            <person name="Reenan R."/>
            <person name="Reily A."/>
            <person name="Remington K.A."/>
            <person name="Rieger T.T."/>
            <person name="Ritchie M.G."/>
            <person name="Robin C."/>
            <person name="Rogers Y.H."/>
            <person name="Rohde C."/>
            <person name="Rozas J."/>
            <person name="Rubenfield M.J."/>
            <person name="Ruiz A."/>
            <person name="Russo S."/>
            <person name="Salzberg S.L."/>
            <person name="Sanchez-Gracia A."/>
            <person name="Saranga D.J."/>
            <person name="Sato H."/>
            <person name="Schaeffer S.W."/>
            <person name="Schatz M.C."/>
            <person name="Schlenke T."/>
            <person name="Schwartz R."/>
            <person name="Segarra C."/>
            <person name="Singh R.S."/>
            <person name="Sirot L."/>
            <person name="Sirota M."/>
            <person name="Sisneros N.B."/>
            <person name="Smith C.D."/>
            <person name="Smith T.F."/>
            <person name="Spieth J."/>
            <person name="Stage D.E."/>
            <person name="Stark A."/>
            <person name="Stephan W."/>
            <person name="Strausberg R.L."/>
            <person name="Strempel S."/>
            <person name="Sturgill D."/>
            <person name="Sutton G."/>
            <person name="Sutton G.G."/>
            <person name="Tao W."/>
            <person name="Teichmann S."/>
            <person name="Tobari Y.N."/>
            <person name="Tomimura Y."/>
            <person name="Tsolas J.M."/>
            <person name="Valente V.L."/>
            <person name="Venter E."/>
            <person name="Venter J.C."/>
            <person name="Vicario S."/>
            <person name="Vieira F.G."/>
            <person name="Vilella A.J."/>
            <person name="Villasante A."/>
            <person name="Walenz B."/>
            <person name="Wang J."/>
            <person name="Wasserman M."/>
            <person name="Watts T."/>
            <person name="Wilson D."/>
            <person name="Wilson R.K."/>
            <person name="Wing R.A."/>
            <person name="Wolfner M.F."/>
            <person name="Wong A."/>
            <person name="Wong G.K."/>
            <person name="Wu C.I."/>
            <person name="Wu G."/>
            <person name="Yamamoto D."/>
            <person name="Yang H.P."/>
            <person name="Yang S.P."/>
            <person name="Yorke J.A."/>
            <person name="Yoshida K."/>
            <person name="Zdobnov E."/>
            <person name="Zhang P."/>
            <person name="Zhang Y."/>
            <person name="Zimin A.V."/>
            <person name="Baldwin J."/>
            <person name="Abdouelleil A."/>
            <person name="Abdulkadir J."/>
            <person name="Abebe A."/>
            <person name="Abera B."/>
            <person name="Abreu J."/>
            <person name="Acer S.C."/>
            <person name="Aftuck L."/>
            <person name="Alexander A."/>
            <person name="An P."/>
            <person name="Anderson E."/>
            <person name="Anderson S."/>
            <person name="Arachi H."/>
            <person name="Azer M."/>
            <person name="Bachantsang P."/>
            <person name="Barry A."/>
            <person name="Bayul T."/>
            <person name="Berlin A."/>
            <person name="Bessette D."/>
            <person name="Bloom T."/>
            <person name="Blye J."/>
            <person name="Boguslavskiy L."/>
            <person name="Bonnet C."/>
            <person name="Boukhgalter B."/>
            <person name="Bourzgui I."/>
            <person name="Brown A."/>
            <person name="Cahill P."/>
            <person name="Channer S."/>
            <person name="Cheshatsang Y."/>
            <person name="Chuda L."/>
            <person name="Citroen M."/>
            <person name="Collymore A."/>
            <person name="Cooke P."/>
            <person name="Costello M."/>
            <person name="D'Aco K."/>
            <person name="Daza R."/>
            <person name="De Haan G."/>
            <person name="DeGray S."/>
            <person name="DeMaso C."/>
            <person name="Dhargay N."/>
            <person name="Dooley K."/>
            <person name="Dooley E."/>
            <person name="Doricent M."/>
            <person name="Dorje P."/>
            <person name="Dorjee K."/>
            <person name="Dupes A."/>
            <person name="Elong R."/>
            <person name="Falk J."/>
            <person name="Farina A."/>
            <person name="Faro S."/>
            <person name="Ferguson D."/>
            <person name="Fisher S."/>
            <person name="Foley C.D."/>
            <person name="Franke A."/>
            <person name="Friedrich D."/>
            <person name="Gadbois L."/>
            <person name="Gearin G."/>
            <person name="Gearin C.R."/>
            <person name="Giannoukos G."/>
            <person name="Goode T."/>
            <person name="Graham J."/>
            <person name="Grandbois E."/>
            <person name="Grewal S."/>
            <person name="Gyaltsen K."/>
            <person name="Hafez N."/>
            <person name="Hagos B."/>
            <person name="Hall J."/>
            <person name="Henson C."/>
            <person name="Hollinger A."/>
            <person name="Honan T."/>
            <person name="Huard M.D."/>
            <person name="Hughes L."/>
            <person name="Hurhula B."/>
            <person name="Husby M.E."/>
            <person name="Kamat A."/>
            <person name="Kanga B."/>
            <person name="Kashin S."/>
            <person name="Khazanovich D."/>
            <person name="Kisner P."/>
            <person name="Lance K."/>
            <person name="Lara M."/>
            <person name="Lee W."/>
            <person name="Lennon N."/>
            <person name="Letendre F."/>
            <person name="LeVine R."/>
            <person name="Lipovsky A."/>
            <person name="Liu X."/>
            <person name="Liu J."/>
            <person name="Liu S."/>
            <person name="Lokyitsang T."/>
            <person name="Lokyitsang Y."/>
            <person name="Lubonja R."/>
            <person name="Lui A."/>
            <person name="MacDonald P."/>
            <person name="Magnisalis V."/>
            <person name="Maru K."/>
            <person name="Matthews C."/>
            <person name="McCusker W."/>
            <person name="McDonough S."/>
            <person name="Mehta T."/>
            <person name="Meldrim J."/>
            <person name="Meneus L."/>
            <person name="Mihai O."/>
            <person name="Mihalev A."/>
            <person name="Mihova T."/>
            <person name="Mittelman R."/>
            <person name="Mlenga V."/>
            <person name="Montmayeur A."/>
            <person name="Mulrain L."/>
            <person name="Navidi A."/>
            <person name="Naylor J."/>
            <person name="Negash T."/>
            <person name="Nguyen T."/>
            <person name="Nguyen N."/>
            <person name="Nicol R."/>
            <person name="Norbu C."/>
            <person name="Norbu N."/>
            <person name="Novod N."/>
            <person name="O'Neill B."/>
            <person name="Osman S."/>
            <person name="Markiewicz E."/>
            <person name="Oyono O.L."/>
            <person name="Patti C."/>
            <person name="Phunkhang P."/>
            <person name="Pierre F."/>
            <person name="Priest M."/>
            <person name="Raghuraman S."/>
            <person name="Rege F."/>
            <person name="Reyes R."/>
            <person name="Rise C."/>
            <person name="Rogov P."/>
            <person name="Ross K."/>
            <person name="Ryan E."/>
            <person name="Settipalli S."/>
            <person name="Shea T."/>
            <person name="Sherpa N."/>
            <person name="Shi L."/>
            <person name="Shih D."/>
            <person name="Sparrow T."/>
            <person name="Spaulding J."/>
            <person name="Stalker J."/>
            <person name="Stange-Thomann N."/>
            <person name="Stavropoulos S."/>
            <person name="Stone C."/>
            <person name="Strader C."/>
            <person name="Tesfaye S."/>
            <person name="Thomson T."/>
            <person name="Thoulutsang Y."/>
            <person name="Thoulutsang D."/>
            <person name="Topham K."/>
            <person name="Topping I."/>
            <person name="Tsamla T."/>
            <person name="Vassiliev H."/>
            <person name="Vo A."/>
            <person name="Wangchuk T."/>
            <person name="Wangdi T."/>
            <person name="Weiand M."/>
            <person name="Wilkinson J."/>
            <person name="Wilson A."/>
            <person name="Yadav S."/>
            <person name="Young G."/>
            <person name="Yu Q."/>
            <person name="Zembek L."/>
            <person name="Zhong D."/>
            <person name="Zimmer A."/>
            <person name="Zwirko Z."/>
            <person name="Jaffe D.B."/>
            <person name="Alvarez P."/>
            <person name="Brockman W."/>
            <person name="Butler J."/>
            <person name="Chin C."/>
            <person name="Gnerre S."/>
            <person name="Grabherr M."/>
            <person name="Kleber M."/>
            <person name="Mauceli E."/>
            <person name="MacCallum I."/>
        </authorList>
    </citation>
    <scope>NUCLEOTIDE SEQUENCE [LARGE SCALE GENOMIC DNA]</scope>
    <source>
        <strain evidence="4">MSH-3 / Tucson 14011-0111.49</strain>
    </source>
</reference>
<feature type="compositionally biased region" description="Basic and acidic residues" evidence="1">
    <location>
        <begin position="185"/>
        <end position="205"/>
    </location>
</feature>
<dbReference type="SMR" id="B4H246"/>
<dbReference type="Gene3D" id="1.20.890.10">
    <property type="entry name" value="cAMP-dependent protein kinase regulatory subunit, dimerization-anchoring domain"/>
    <property type="match status" value="1"/>
</dbReference>
<name>B4H246_DROPE</name>
<keyword evidence="4" id="KW-1185">Reference proteome</keyword>
<dbReference type="Pfam" id="PF05186">
    <property type="entry name" value="Dpy-30"/>
    <property type="match status" value="1"/>
</dbReference>
<protein>
    <submittedName>
        <fullName evidence="3">GL17852</fullName>
    </submittedName>
</protein>
<feature type="region of interest" description="Disordered" evidence="1">
    <location>
        <begin position="159"/>
        <end position="205"/>
    </location>
</feature>
<feature type="chain" id="PRO_5002807869" evidence="2">
    <location>
        <begin position="23"/>
        <end position="264"/>
    </location>
</feature>